<dbReference type="InParanoid" id="A0A4S2MPS1"/>
<evidence type="ECO:0000256" key="1">
    <source>
        <dbReference type="SAM" id="MobiDB-lite"/>
    </source>
</evidence>
<dbReference type="SUPFAM" id="SSF81383">
    <property type="entry name" value="F-box domain"/>
    <property type="match status" value="1"/>
</dbReference>
<dbReference type="AlphaFoldDB" id="A0A4S2MPS1"/>
<keyword evidence="3" id="KW-1185">Reference proteome</keyword>
<feature type="region of interest" description="Disordered" evidence="1">
    <location>
        <begin position="1"/>
        <end position="60"/>
    </location>
</feature>
<sequence length="497" mass="56649">MDPIPHDTIANPAVHESDPIPDPEIDNPPQEASPEVTNHVSTVDDDSGEEESTIEADGHDNASFTRFRDLPLELRLSVADFLDLKTLSALQRTSREFRACIMPLMIQWVLHPEWEVDESRRPTTVRYLVHAVQWNRVYMVKRLLKHYVPMRELKRAFQDSKYFFVHGLSRSLNKRPKTKAFRLVASQISEYIGPWDLSTAAEGRCHGAAVLKVLLPLAGAKVDQPRGPHSNNPIMCAAGIARDTRTMKLLLKAGANPHFSLYQDKYHPSTVAIIATVITNAVLSNYAPLQKVHLLESVGVSCESLHPDALRSLLARWSNLPDRTSRRKRNETLIRYLVNHGAPVTEIVVQEAITSCLRGNGLKDILSLILDAYGKLPGIELLRRTVNATQCHWTRESFKLMAAEVFNRASPDDIDRYRDDVASRLSKALLEMEFERFILESDDWLINIFDLPKDRMTEAWYELETIAVLSNREDELWSWVDPFRLARYGVERTGRQD</sequence>
<proteinExistence type="predicted"/>
<dbReference type="InterPro" id="IPR036770">
    <property type="entry name" value="Ankyrin_rpt-contain_sf"/>
</dbReference>
<dbReference type="InterPro" id="IPR036047">
    <property type="entry name" value="F-box-like_dom_sf"/>
</dbReference>
<accession>A0A4S2MPS1</accession>
<gene>
    <name evidence="2" type="ORF">EX30DRAFT_119132</name>
</gene>
<dbReference type="EMBL" id="ML220134">
    <property type="protein sequence ID" value="TGZ79181.1"/>
    <property type="molecule type" value="Genomic_DNA"/>
</dbReference>
<name>A0A4S2MPS1_9PEZI</name>
<dbReference type="Gene3D" id="1.25.40.20">
    <property type="entry name" value="Ankyrin repeat-containing domain"/>
    <property type="match status" value="1"/>
</dbReference>
<protein>
    <recommendedName>
        <fullName evidence="4">F-box domain-containing protein</fullName>
    </recommendedName>
</protein>
<evidence type="ECO:0000313" key="3">
    <source>
        <dbReference type="Proteomes" id="UP000298138"/>
    </source>
</evidence>
<evidence type="ECO:0000313" key="2">
    <source>
        <dbReference type="EMBL" id="TGZ79181.1"/>
    </source>
</evidence>
<reference evidence="2 3" key="1">
    <citation type="submission" date="2019-04" db="EMBL/GenBank/DDBJ databases">
        <title>Comparative genomics and transcriptomics to analyze fruiting body development in filamentous ascomycetes.</title>
        <authorList>
            <consortium name="DOE Joint Genome Institute"/>
            <person name="Lutkenhaus R."/>
            <person name="Traeger S."/>
            <person name="Breuer J."/>
            <person name="Kuo A."/>
            <person name="Lipzen A."/>
            <person name="Pangilinan J."/>
            <person name="Dilworth D."/>
            <person name="Sandor L."/>
            <person name="Poggeler S."/>
            <person name="Barry K."/>
            <person name="Grigoriev I.V."/>
            <person name="Nowrousian M."/>
        </authorList>
    </citation>
    <scope>NUCLEOTIDE SEQUENCE [LARGE SCALE GENOMIC DNA]</scope>
    <source>
        <strain evidence="2 3">CBS 389.68</strain>
    </source>
</reference>
<feature type="compositionally biased region" description="Acidic residues" evidence="1">
    <location>
        <begin position="43"/>
        <end position="54"/>
    </location>
</feature>
<dbReference type="SUPFAM" id="SSF48403">
    <property type="entry name" value="Ankyrin repeat"/>
    <property type="match status" value="1"/>
</dbReference>
<evidence type="ECO:0008006" key="4">
    <source>
        <dbReference type="Google" id="ProtNLM"/>
    </source>
</evidence>
<organism evidence="2 3">
    <name type="scientific">Ascodesmis nigricans</name>
    <dbReference type="NCBI Taxonomy" id="341454"/>
    <lineage>
        <taxon>Eukaryota</taxon>
        <taxon>Fungi</taxon>
        <taxon>Dikarya</taxon>
        <taxon>Ascomycota</taxon>
        <taxon>Pezizomycotina</taxon>
        <taxon>Pezizomycetes</taxon>
        <taxon>Pezizales</taxon>
        <taxon>Ascodesmidaceae</taxon>
        <taxon>Ascodesmis</taxon>
    </lineage>
</organism>
<dbReference type="Proteomes" id="UP000298138">
    <property type="component" value="Unassembled WGS sequence"/>
</dbReference>